<dbReference type="EMBL" id="LAVV01006603">
    <property type="protein sequence ID" value="KNZ59179.1"/>
    <property type="molecule type" value="Genomic_DNA"/>
</dbReference>
<dbReference type="VEuPathDB" id="FungiDB:VP01_178g8"/>
<keyword evidence="3" id="KW-1185">Reference proteome</keyword>
<evidence type="ECO:0008006" key="4">
    <source>
        <dbReference type="Google" id="ProtNLM"/>
    </source>
</evidence>
<feature type="compositionally biased region" description="Low complexity" evidence="1">
    <location>
        <begin position="331"/>
        <end position="343"/>
    </location>
</feature>
<proteinExistence type="predicted"/>
<feature type="compositionally biased region" description="Low complexity" evidence="1">
    <location>
        <begin position="1"/>
        <end position="15"/>
    </location>
</feature>
<dbReference type="AlphaFoldDB" id="A0A0L6VEM3"/>
<feature type="compositionally biased region" description="Low complexity" evidence="1">
    <location>
        <begin position="75"/>
        <end position="95"/>
    </location>
</feature>
<dbReference type="OrthoDB" id="2507483at2759"/>
<dbReference type="Proteomes" id="UP000037035">
    <property type="component" value="Unassembled WGS sequence"/>
</dbReference>
<evidence type="ECO:0000313" key="2">
    <source>
        <dbReference type="EMBL" id="KNZ59179.1"/>
    </source>
</evidence>
<reference evidence="2 3" key="1">
    <citation type="submission" date="2015-08" db="EMBL/GenBank/DDBJ databases">
        <title>Next Generation Sequencing and Analysis of the Genome of Puccinia sorghi L Schw, the Causal Agent of Maize Common Rust.</title>
        <authorList>
            <person name="Rochi L."/>
            <person name="Burguener G."/>
            <person name="Darino M."/>
            <person name="Turjanski A."/>
            <person name="Kreff E."/>
            <person name="Dieguez M.J."/>
            <person name="Sacco F."/>
        </authorList>
    </citation>
    <scope>NUCLEOTIDE SEQUENCE [LARGE SCALE GENOMIC DNA]</scope>
    <source>
        <strain evidence="2 3">RO10H11247</strain>
    </source>
</reference>
<name>A0A0L6VEM3_9BASI</name>
<sequence length="720" mass="78991">MPTTPPASSSALPLSKVVATPTGPSIPATSQSNLRTPSGHPQHTQTTLGDVRLPQVSSWETASAPGKDAPNGIQNSKTSSSTTTTTQNAASQSTTPVGKVFHPKEWKKRLADIRYYLDQMSISPKTASMKLGEILFHYRVDKDVSGKDWSTVPLDGRLEVMLAIKYNGASPPFLRAWIRSKKCLAVINCWLQDAVDSILEKNHDPAHFPSNSAGQELPERTAILLHILQLLRKSPITIEIMKAHRFGKCIAKINSHAQEFPDYITGLSHVIESQWRQKVAAARSKQLAEDALLNSKSHLPSTQSGPTSNAVIAAEAPKPLTSAPVLKHQHSASTPTAAASRPRTPNPTPTLTNGERATKPHTKTPLSNLNPNRPPVAESRKRQLEARSSPNEAKKRKAILPVQPTGDTLVKGLFGRSDQMKLPTFTTNRDVPSTMFPKPAPSASPTSTFNPFAQAMSMLMDRPVYNEEFNDFPTVTTTSTKTNNPRKPAKRVRFRSEEELCQVKIVERLVYEGDEHELPVPLDGIRMSDAHEGRYLHQASRTLDEEMEWESPKDVIVTSETERNLETSPLVSLEASIQEARERERESVSYLNEQQIPHMPQEAPLDSPHGEDVPPAKLMKLGGKLLADPEVVNALSRVHPEHYGADADANEDVTSTQAISSLISQLWHESGSSPPVPLTSANMAQIAHLGKTVDFGMIMQTGLNFQTGPLYFPASILFVC</sequence>
<feature type="region of interest" description="Disordered" evidence="1">
    <location>
        <begin position="1"/>
        <end position="98"/>
    </location>
</feature>
<accession>A0A0L6VEM3</accession>
<feature type="compositionally biased region" description="Polar residues" evidence="1">
    <location>
        <begin position="27"/>
        <end position="48"/>
    </location>
</feature>
<evidence type="ECO:0000256" key="1">
    <source>
        <dbReference type="SAM" id="MobiDB-lite"/>
    </source>
</evidence>
<comment type="caution">
    <text evidence="2">The sequence shown here is derived from an EMBL/GenBank/DDBJ whole genome shotgun (WGS) entry which is preliminary data.</text>
</comment>
<organism evidence="2 3">
    <name type="scientific">Puccinia sorghi</name>
    <dbReference type="NCBI Taxonomy" id="27349"/>
    <lineage>
        <taxon>Eukaryota</taxon>
        <taxon>Fungi</taxon>
        <taxon>Dikarya</taxon>
        <taxon>Basidiomycota</taxon>
        <taxon>Pucciniomycotina</taxon>
        <taxon>Pucciniomycetes</taxon>
        <taxon>Pucciniales</taxon>
        <taxon>Pucciniaceae</taxon>
        <taxon>Puccinia</taxon>
    </lineage>
</organism>
<gene>
    <name evidence="2" type="ORF">VP01_178g8</name>
</gene>
<evidence type="ECO:0000313" key="3">
    <source>
        <dbReference type="Proteomes" id="UP000037035"/>
    </source>
</evidence>
<protein>
    <recommendedName>
        <fullName evidence="4">TFIIS N-terminal domain-containing protein</fullName>
    </recommendedName>
</protein>
<feature type="region of interest" description="Disordered" evidence="1">
    <location>
        <begin position="322"/>
        <end position="398"/>
    </location>
</feature>
<feature type="region of interest" description="Disordered" evidence="1">
    <location>
        <begin position="423"/>
        <end position="446"/>
    </location>
</feature>